<evidence type="ECO:0000313" key="2">
    <source>
        <dbReference type="Proteomes" id="UP000054725"/>
    </source>
</evidence>
<dbReference type="PATRIC" id="fig|45070.6.peg.530"/>
<comment type="caution">
    <text evidence="1">The sequence shown here is derived from an EMBL/GenBank/DDBJ whole genome shotgun (WGS) entry which is preliminary data.</text>
</comment>
<evidence type="ECO:0008006" key="3">
    <source>
        <dbReference type="Google" id="ProtNLM"/>
    </source>
</evidence>
<gene>
    <name evidence="1" type="ORF">Lnau_0502</name>
</gene>
<keyword evidence="2" id="KW-1185">Reference proteome</keyword>
<dbReference type="OrthoDB" id="1550603at2"/>
<evidence type="ECO:0000313" key="1">
    <source>
        <dbReference type="EMBL" id="KTD38587.1"/>
    </source>
</evidence>
<dbReference type="Pfam" id="PF08843">
    <property type="entry name" value="AbiEii"/>
    <property type="match status" value="1"/>
</dbReference>
<dbReference type="Gene3D" id="3.10.450.620">
    <property type="entry name" value="JHP933, nucleotidyltransferase-like core domain"/>
    <property type="match status" value="1"/>
</dbReference>
<sequence length="334" mass="37946">MKISKEKLQQEAANTGFKMEHLEKVYILMDLLNDFATFPQLKGKFVLKGGTALNLFFFELPRLSVDIDLNYIGSVDREVMLSERPILQDVITGICERHGLSMDRNPNRHAGGKMIWRYPSALGQMGNLEIDLNFMYRVPLWPIEFKSSCAVGSKQVHDIPILDPHELSAGKLTALIDRKTGRDLFDAYHLLTKTNLDMAKLRIALVVYSAISRKADLRELTPEAISVDITDLKNRLIPLLRKNDLVAISGISNWAKELVTECQQAFKHLLPLAENEHIFLSELLDKGRIKPELISDDRELIENIKIHPAIGWSAQQGVKNDVKNSSKRAKKIRR</sequence>
<dbReference type="EMBL" id="LNYO01000006">
    <property type="protein sequence ID" value="KTD38587.1"/>
    <property type="molecule type" value="Genomic_DNA"/>
</dbReference>
<dbReference type="STRING" id="45070.Lnau_0502"/>
<organism evidence="1 2">
    <name type="scientific">Legionella nautarum</name>
    <dbReference type="NCBI Taxonomy" id="45070"/>
    <lineage>
        <taxon>Bacteria</taxon>
        <taxon>Pseudomonadati</taxon>
        <taxon>Pseudomonadota</taxon>
        <taxon>Gammaproteobacteria</taxon>
        <taxon>Legionellales</taxon>
        <taxon>Legionellaceae</taxon>
        <taxon>Legionella</taxon>
    </lineage>
</organism>
<proteinExistence type="predicted"/>
<dbReference type="AlphaFoldDB" id="A0A0W0X1Z3"/>
<protein>
    <recommendedName>
        <fullName evidence="3">Nucleotidyl transferase AbiEii/AbiGii toxin family protein</fullName>
    </recommendedName>
</protein>
<dbReference type="RefSeq" id="WP_058503581.1">
    <property type="nucleotide sequence ID" value="NZ_CAAAIF010000024.1"/>
</dbReference>
<dbReference type="Proteomes" id="UP000054725">
    <property type="component" value="Unassembled WGS sequence"/>
</dbReference>
<accession>A0A0W0X1Z3</accession>
<dbReference type="InterPro" id="IPR014942">
    <property type="entry name" value="AbiEii"/>
</dbReference>
<reference evidence="1 2" key="1">
    <citation type="submission" date="2015-11" db="EMBL/GenBank/DDBJ databases">
        <title>Genomic analysis of 38 Legionella species identifies large and diverse effector repertoires.</title>
        <authorList>
            <person name="Burstein D."/>
            <person name="Amaro F."/>
            <person name="Zusman T."/>
            <person name="Lifshitz Z."/>
            <person name="Cohen O."/>
            <person name="Gilbert J.A."/>
            <person name="Pupko T."/>
            <person name="Shuman H.A."/>
            <person name="Segal G."/>
        </authorList>
    </citation>
    <scope>NUCLEOTIDE SEQUENCE [LARGE SCALE GENOMIC DNA]</scope>
    <source>
        <strain evidence="1 2">ATCC 49506</strain>
    </source>
</reference>
<name>A0A0W0X1Z3_9GAMM</name>